<dbReference type="Proteomes" id="UP001066276">
    <property type="component" value="Chromosome 10"/>
</dbReference>
<protein>
    <submittedName>
        <fullName evidence="1">Uncharacterized protein</fullName>
    </submittedName>
</protein>
<keyword evidence="2" id="KW-1185">Reference proteome</keyword>
<evidence type="ECO:0000313" key="1">
    <source>
        <dbReference type="EMBL" id="KAJ1100716.1"/>
    </source>
</evidence>
<dbReference type="EMBL" id="JANPWB010000014">
    <property type="protein sequence ID" value="KAJ1100716.1"/>
    <property type="molecule type" value="Genomic_DNA"/>
</dbReference>
<proteinExistence type="predicted"/>
<comment type="caution">
    <text evidence="1">The sequence shown here is derived from an EMBL/GenBank/DDBJ whole genome shotgun (WGS) entry which is preliminary data.</text>
</comment>
<organism evidence="1 2">
    <name type="scientific">Pleurodeles waltl</name>
    <name type="common">Iberian ribbed newt</name>
    <dbReference type="NCBI Taxonomy" id="8319"/>
    <lineage>
        <taxon>Eukaryota</taxon>
        <taxon>Metazoa</taxon>
        <taxon>Chordata</taxon>
        <taxon>Craniata</taxon>
        <taxon>Vertebrata</taxon>
        <taxon>Euteleostomi</taxon>
        <taxon>Amphibia</taxon>
        <taxon>Batrachia</taxon>
        <taxon>Caudata</taxon>
        <taxon>Salamandroidea</taxon>
        <taxon>Salamandridae</taxon>
        <taxon>Pleurodelinae</taxon>
        <taxon>Pleurodeles</taxon>
    </lineage>
</organism>
<gene>
    <name evidence="1" type="ORF">NDU88_005797</name>
</gene>
<dbReference type="AlphaFoldDB" id="A0AAV7MAD9"/>
<name>A0AAV7MAD9_PLEWA</name>
<reference evidence="1" key="1">
    <citation type="journal article" date="2022" name="bioRxiv">
        <title>Sequencing and chromosome-scale assembly of the giantPleurodeles waltlgenome.</title>
        <authorList>
            <person name="Brown T."/>
            <person name="Elewa A."/>
            <person name="Iarovenko S."/>
            <person name="Subramanian E."/>
            <person name="Araus A.J."/>
            <person name="Petzold A."/>
            <person name="Susuki M."/>
            <person name="Suzuki K.-i.T."/>
            <person name="Hayashi T."/>
            <person name="Toyoda A."/>
            <person name="Oliveira C."/>
            <person name="Osipova E."/>
            <person name="Leigh N.D."/>
            <person name="Simon A."/>
            <person name="Yun M.H."/>
        </authorList>
    </citation>
    <scope>NUCLEOTIDE SEQUENCE</scope>
    <source>
        <strain evidence="1">20211129_DDA</strain>
        <tissue evidence="1">Liver</tissue>
    </source>
</reference>
<accession>A0AAV7MAD9</accession>
<evidence type="ECO:0000313" key="2">
    <source>
        <dbReference type="Proteomes" id="UP001066276"/>
    </source>
</evidence>
<sequence length="153" mass="17142">MQMVGDAQESDTKFTSDWGLDTMYERAGKKENLVRIGSTTKGILNLKVSTAAATVAILEQAVMMLHDQDESQQAQMSDLMWKMEDFKNGERINNLRLWGLAEGMEGNYFRAIKVGLLREAFSELYGMEIWKCSGCTAFLGCLGINGLEKWLGL</sequence>